<evidence type="ECO:0000313" key="5">
    <source>
        <dbReference type="Proteomes" id="UP000828390"/>
    </source>
</evidence>
<name>A0A9D4BYP6_DREPO</name>
<dbReference type="SUPFAM" id="SSF53067">
    <property type="entry name" value="Actin-like ATPase domain"/>
    <property type="match status" value="2"/>
</dbReference>
<dbReference type="Pfam" id="PF00012">
    <property type="entry name" value="HSP70"/>
    <property type="match status" value="1"/>
</dbReference>
<dbReference type="PANTHER" id="PTHR14187">
    <property type="entry name" value="ALPHA KINASE/ELONGATION FACTOR 2 KINASE"/>
    <property type="match status" value="1"/>
</dbReference>
<reference evidence="4" key="1">
    <citation type="journal article" date="2019" name="bioRxiv">
        <title>The Genome of the Zebra Mussel, Dreissena polymorpha: A Resource for Invasive Species Research.</title>
        <authorList>
            <person name="McCartney M.A."/>
            <person name="Auch B."/>
            <person name="Kono T."/>
            <person name="Mallez S."/>
            <person name="Zhang Y."/>
            <person name="Obille A."/>
            <person name="Becker A."/>
            <person name="Abrahante J.E."/>
            <person name="Garbe J."/>
            <person name="Badalamenti J.P."/>
            <person name="Herman A."/>
            <person name="Mangelson H."/>
            <person name="Liachko I."/>
            <person name="Sullivan S."/>
            <person name="Sone E.D."/>
            <person name="Koren S."/>
            <person name="Silverstein K.A.T."/>
            <person name="Beckman K.B."/>
            <person name="Gohl D.M."/>
        </authorList>
    </citation>
    <scope>NUCLEOTIDE SEQUENCE</scope>
    <source>
        <strain evidence="4">Duluth1</strain>
        <tissue evidence="4">Whole animal</tissue>
    </source>
</reference>
<comment type="similarity">
    <text evidence="1">Belongs to the heat shock protein 70 family.</text>
</comment>
<evidence type="ECO:0000256" key="1">
    <source>
        <dbReference type="ARBA" id="ARBA00007381"/>
    </source>
</evidence>
<organism evidence="4 5">
    <name type="scientific">Dreissena polymorpha</name>
    <name type="common">Zebra mussel</name>
    <name type="synonym">Mytilus polymorpha</name>
    <dbReference type="NCBI Taxonomy" id="45954"/>
    <lineage>
        <taxon>Eukaryota</taxon>
        <taxon>Metazoa</taxon>
        <taxon>Spiralia</taxon>
        <taxon>Lophotrochozoa</taxon>
        <taxon>Mollusca</taxon>
        <taxon>Bivalvia</taxon>
        <taxon>Autobranchia</taxon>
        <taxon>Heteroconchia</taxon>
        <taxon>Euheterodonta</taxon>
        <taxon>Imparidentia</taxon>
        <taxon>Neoheterodontei</taxon>
        <taxon>Myida</taxon>
        <taxon>Dreissenoidea</taxon>
        <taxon>Dreissenidae</taxon>
        <taxon>Dreissena</taxon>
    </lineage>
</organism>
<dbReference type="Gene3D" id="3.30.420.40">
    <property type="match status" value="2"/>
</dbReference>
<dbReference type="Gene3D" id="3.90.640.10">
    <property type="entry name" value="Actin, Chain A, domain 4"/>
    <property type="match status" value="1"/>
</dbReference>
<dbReference type="EMBL" id="JAIWYP010000014">
    <property type="protein sequence ID" value="KAH3713377.1"/>
    <property type="molecule type" value="Genomic_DNA"/>
</dbReference>
<dbReference type="InterPro" id="IPR013126">
    <property type="entry name" value="Hsp_70_fam"/>
</dbReference>
<gene>
    <name evidence="4" type="ORF">DPMN_073169</name>
</gene>
<keyword evidence="3" id="KW-0067">ATP-binding</keyword>
<dbReference type="OrthoDB" id="2963168at2759"/>
<dbReference type="GO" id="GO:0140662">
    <property type="term" value="F:ATP-dependent protein folding chaperone"/>
    <property type="evidence" value="ECO:0007669"/>
    <property type="project" value="InterPro"/>
</dbReference>
<proteinExistence type="inferred from homology"/>
<dbReference type="PANTHER" id="PTHR14187:SF5">
    <property type="entry name" value="HEAT SHOCK 70 KDA PROTEIN 12A"/>
    <property type="match status" value="1"/>
</dbReference>
<comment type="caution">
    <text evidence="4">The sequence shown here is derived from an EMBL/GenBank/DDBJ whole genome shotgun (WGS) entry which is preliminary data.</text>
</comment>
<accession>A0A9D4BYP6</accession>
<dbReference type="Proteomes" id="UP000828390">
    <property type="component" value="Unassembled WGS sequence"/>
</dbReference>
<dbReference type="GO" id="GO:0005524">
    <property type="term" value="F:ATP binding"/>
    <property type="evidence" value="ECO:0007669"/>
    <property type="project" value="UniProtKB-KW"/>
</dbReference>
<protein>
    <submittedName>
        <fullName evidence="4">Uncharacterized protein</fullName>
    </submittedName>
</protein>
<evidence type="ECO:0000256" key="3">
    <source>
        <dbReference type="ARBA" id="ARBA00022840"/>
    </source>
</evidence>
<keyword evidence="2" id="KW-0547">Nucleotide-binding</keyword>
<dbReference type="InterPro" id="IPR043129">
    <property type="entry name" value="ATPase_NBD"/>
</dbReference>
<evidence type="ECO:0000313" key="4">
    <source>
        <dbReference type="EMBL" id="KAH3713377.1"/>
    </source>
</evidence>
<reference evidence="4" key="2">
    <citation type="submission" date="2020-11" db="EMBL/GenBank/DDBJ databases">
        <authorList>
            <person name="McCartney M.A."/>
            <person name="Auch B."/>
            <person name="Kono T."/>
            <person name="Mallez S."/>
            <person name="Becker A."/>
            <person name="Gohl D.M."/>
            <person name="Silverstein K.A.T."/>
            <person name="Koren S."/>
            <person name="Bechman K.B."/>
            <person name="Herman A."/>
            <person name="Abrahante J.E."/>
            <person name="Garbe J."/>
        </authorList>
    </citation>
    <scope>NUCLEOTIDE SEQUENCE</scope>
    <source>
        <strain evidence="4">Duluth1</strain>
        <tissue evidence="4">Whole animal</tissue>
    </source>
</reference>
<dbReference type="AlphaFoldDB" id="A0A9D4BYP6"/>
<sequence>MCGQTTGVGHLGVAAIDFGTTYSGYAFSFKSQFETDPCNISAKTWTGGQLQSLKAPTCVLIKPDRTTLETFGFDAETRYSQLCETGEHTQWYYFQRFKMLLWKKEINKNSMLEDETGKMLPALTVFSLSIRYMKEDMERMSEKQLCGIHPGDIHWVITVPAIWDDSAKNFMRLAAQKAGIDSAKLTIALEPEAASIYCRHIPVEIDGNTGLEASFRVGKKFIVLDSGGGTIDITVHEVCFDGKLKEIYKATGGAWGGTMVDKEFLDFIAELTGKDLLQRFKKDHMEDYLDLLRDFEIKKRKTDSNSQGRVTIKLPLTFMDLVEDNKGQTIKHIVKSSHYANMATLSGDKFRLDYNIFRSFFKKSVDNIVSHVKYLLFEQETAGVDTILMVGGFSESPLLTDTIQREFPRMKVIVPKDAGLAVMKGAVIFGHCPTLIKERVSKYTYGIEAIDRFDRKVHPLNKLHKTDKGNMCREIFDLVVKSGEKLRVDEPHFERRYSSVNVDQYYLSLSLYTTTNNDVKFVTDIGCKNIGCIDVPLSGKGTDRCVKVRLYFGGTEIIFECEEESTGIVTRNVVNLM</sequence>
<evidence type="ECO:0000256" key="2">
    <source>
        <dbReference type="ARBA" id="ARBA00022741"/>
    </source>
</evidence>
<keyword evidence="5" id="KW-1185">Reference proteome</keyword>
<dbReference type="CDD" id="cd10229">
    <property type="entry name" value="ASKHA_NBD_HSP70_HSPA12"/>
    <property type="match status" value="1"/>
</dbReference>